<sequence>MQNLQSVNNPIITANQYLLEWKTPSKAHKTLILVEGKDDREFYYKFFQDSNSEIKTSGGCGAFRKVYNCLQGKIKNIAIKDSDFARLCHIFPTEDNIFYADAHDYEMMCLKNESTRQEIFENLAITYNEDLWKQIFQELNILSYFKWYNYCEHLKYNFKAFSVEGLSSEQLKDFEYIHTQILPKSNPNRIITANDIESFQRDHSPCCEYELTNGHDFIKRFCHHLRINDLIHRQENENSIRNRLHPCFRLEAFVQTQLYQDISDWENANGSNILKKPN</sequence>
<evidence type="ECO:0008006" key="4">
    <source>
        <dbReference type="Google" id="ProtNLM"/>
    </source>
</evidence>
<proteinExistence type="predicted"/>
<organism evidence="2 3">
    <name type="scientific">Bacteroides uniformis</name>
    <dbReference type="NCBI Taxonomy" id="820"/>
    <lineage>
        <taxon>Bacteria</taxon>
        <taxon>Pseudomonadati</taxon>
        <taxon>Bacteroidota</taxon>
        <taxon>Bacteroidia</taxon>
        <taxon>Bacteroidales</taxon>
        <taxon>Bacteroidaceae</taxon>
        <taxon>Bacteroides</taxon>
    </lineage>
</organism>
<evidence type="ECO:0000313" key="2">
    <source>
        <dbReference type="EMBL" id="OUN54609.1"/>
    </source>
</evidence>
<accession>A0A1Y3V816</accession>
<evidence type="ECO:0000313" key="3">
    <source>
        <dbReference type="Proteomes" id="UP000196329"/>
    </source>
</evidence>
<dbReference type="EMBL" id="NFHS01000004">
    <property type="protein sequence ID" value="OUN54609.1"/>
    <property type="molecule type" value="Genomic_DNA"/>
</dbReference>
<reference evidence="2" key="2">
    <citation type="journal article" date="2018" name="BMC Genomics">
        <title>Whole genome sequencing and function prediction of 133 gut anaerobes isolated from chicken caecum in pure cultures.</title>
        <authorList>
            <person name="Medvecky M."/>
            <person name="Cejkova D."/>
            <person name="Polansky O."/>
            <person name="Karasova D."/>
            <person name="Kubasova T."/>
            <person name="Cizek A."/>
            <person name="Rychlik I."/>
        </authorList>
    </citation>
    <scope>NUCLEOTIDE SEQUENCE</scope>
    <source>
        <strain evidence="2">An67</strain>
    </source>
</reference>
<gene>
    <name evidence="2" type="ORF">B5G17_08710</name>
    <name evidence="1" type="ORF">CE91St12_24000</name>
</gene>
<dbReference type="Proteomes" id="UP001055048">
    <property type="component" value="Unassembled WGS sequence"/>
</dbReference>
<reference evidence="3" key="1">
    <citation type="submission" date="2017-04" db="EMBL/GenBank/DDBJ databases">
        <title>Function of individual gut microbiota members based on whole genome sequencing of pure cultures obtained from chicken caecum.</title>
        <authorList>
            <person name="Medvecky M."/>
            <person name="Cejkova D."/>
            <person name="Polansky O."/>
            <person name="Karasova D."/>
            <person name="Kubasova T."/>
            <person name="Cizek A."/>
            <person name="Rychlik I."/>
        </authorList>
    </citation>
    <scope>NUCLEOTIDE SEQUENCE [LARGE SCALE GENOMIC DNA]</scope>
    <source>
        <strain evidence="3">An67</strain>
    </source>
</reference>
<comment type="caution">
    <text evidence="2">The sequence shown here is derived from an EMBL/GenBank/DDBJ whole genome shotgun (WGS) entry which is preliminary data.</text>
</comment>
<reference evidence="1" key="3">
    <citation type="submission" date="2022-01" db="EMBL/GenBank/DDBJ databases">
        <title>Novel bile acid biosynthetic pathways are enriched in the microbiome of centenarians.</title>
        <authorList>
            <person name="Sato Y."/>
            <person name="Atarashi K."/>
            <person name="Plichta R.D."/>
            <person name="Arai Y."/>
            <person name="Sasajima S."/>
            <person name="Kearney M.S."/>
            <person name="Suda W."/>
            <person name="Takeshita K."/>
            <person name="Sasaki T."/>
            <person name="Okamoto S."/>
            <person name="Skelly N.A."/>
            <person name="Okamura Y."/>
            <person name="Vlamakis H."/>
            <person name="Li Y."/>
            <person name="Tanoue T."/>
            <person name="Takei H."/>
            <person name="Nittono H."/>
            <person name="Narushima S."/>
            <person name="Irie J."/>
            <person name="Itoh H."/>
            <person name="Moriya K."/>
            <person name="Sugiura Y."/>
            <person name="Suematsu M."/>
            <person name="Moritoki N."/>
            <person name="Shibata S."/>
            <person name="Littman R.D."/>
            <person name="Fischbach A.M."/>
            <person name="Uwamino Y."/>
            <person name="Inoue T."/>
            <person name="Honda A."/>
            <person name="Hattori M."/>
            <person name="Murai T."/>
            <person name="Xavier J.R."/>
            <person name="Hirose N."/>
            <person name="Honda K."/>
        </authorList>
    </citation>
    <scope>NUCLEOTIDE SEQUENCE</scope>
    <source>
        <strain evidence="1">CE91-St12</strain>
    </source>
</reference>
<dbReference type="AlphaFoldDB" id="A0A1Y3V816"/>
<dbReference type="EMBL" id="BQNL01000001">
    <property type="protein sequence ID" value="GKH14190.1"/>
    <property type="molecule type" value="Genomic_DNA"/>
</dbReference>
<name>A0A1Y3V816_BACUN</name>
<protein>
    <recommendedName>
        <fullName evidence="4">DUF4435 domain-containing protein</fullName>
    </recommendedName>
</protein>
<dbReference type="Proteomes" id="UP000196329">
    <property type="component" value="Unassembled WGS sequence"/>
</dbReference>
<dbReference type="RefSeq" id="WP_087332632.1">
    <property type="nucleotide sequence ID" value="NZ_BQNL01000001.1"/>
</dbReference>
<evidence type="ECO:0000313" key="1">
    <source>
        <dbReference type="EMBL" id="GKH14190.1"/>
    </source>
</evidence>